<evidence type="ECO:0000256" key="17">
    <source>
        <dbReference type="SAM" id="MobiDB-lite"/>
    </source>
</evidence>
<dbReference type="EMBL" id="KI669459">
    <property type="protein sequence ID" value="OCF60847.1"/>
    <property type="molecule type" value="Genomic_DNA"/>
</dbReference>
<evidence type="ECO:0000256" key="7">
    <source>
        <dbReference type="ARBA" id="ARBA00022605"/>
    </source>
</evidence>
<dbReference type="Gene3D" id="3.20.20.70">
    <property type="entry name" value="Aldolase class I"/>
    <property type="match status" value="2"/>
</dbReference>
<evidence type="ECO:0000256" key="13">
    <source>
        <dbReference type="ARBA" id="ARBA00023239"/>
    </source>
</evidence>
<keyword evidence="12 16" id="KW-0413">Isomerase</keyword>
<evidence type="ECO:0000256" key="6">
    <source>
        <dbReference type="ARBA" id="ARBA00004873"/>
    </source>
</evidence>
<dbReference type="CDD" id="cd00405">
    <property type="entry name" value="PRAI"/>
    <property type="match status" value="1"/>
</dbReference>
<reference evidence="21 22" key="1">
    <citation type="submission" date="2013-07" db="EMBL/GenBank/DDBJ databases">
        <title>The Genome Sequence of Kwoniella mangroviensis CBS10435.</title>
        <authorList>
            <consortium name="The Broad Institute Genome Sequencing Platform"/>
            <person name="Cuomo C."/>
            <person name="Litvintseva A."/>
            <person name="Chen Y."/>
            <person name="Heitman J."/>
            <person name="Sun S."/>
            <person name="Springer D."/>
            <person name="Dromer F."/>
            <person name="Young S.K."/>
            <person name="Zeng Q."/>
            <person name="Gargeya S."/>
            <person name="Fitzgerald M."/>
            <person name="Abouelleil A."/>
            <person name="Alvarado L."/>
            <person name="Berlin A.M."/>
            <person name="Chapman S.B."/>
            <person name="Dewar J."/>
            <person name="Goldberg J."/>
            <person name="Griggs A."/>
            <person name="Gujja S."/>
            <person name="Hansen M."/>
            <person name="Howarth C."/>
            <person name="Imamovic A."/>
            <person name="Larimer J."/>
            <person name="McCowan C."/>
            <person name="Murphy C."/>
            <person name="Pearson M."/>
            <person name="Priest M."/>
            <person name="Roberts A."/>
            <person name="Saif S."/>
            <person name="Shea T."/>
            <person name="Sykes S."/>
            <person name="Wortman J."/>
            <person name="Nusbaum C."/>
            <person name="Birren B."/>
        </authorList>
    </citation>
    <scope>NUCLEOTIDE SEQUENCE [LARGE SCALE GENOMIC DNA]</scope>
    <source>
        <strain evidence="21 22">CBS 10435</strain>
    </source>
</reference>
<dbReference type="GO" id="GO:0004049">
    <property type="term" value="F:anthranilate synthase activity"/>
    <property type="evidence" value="ECO:0007669"/>
    <property type="project" value="UniProtKB-UniRule"/>
</dbReference>
<evidence type="ECO:0000256" key="16">
    <source>
        <dbReference type="PIRNR" id="PIRNR001382"/>
    </source>
</evidence>
<dbReference type="Proteomes" id="UP000092583">
    <property type="component" value="Unassembled WGS sequence"/>
</dbReference>
<feature type="domain" description="Indole-3-glycerol phosphate synthase" evidence="19">
    <location>
        <begin position="246"/>
        <end position="508"/>
    </location>
</feature>
<gene>
    <name evidence="21" type="ORF">L486_00490</name>
</gene>
<feature type="region of interest" description="Disordered" evidence="17">
    <location>
        <begin position="210"/>
        <end position="242"/>
    </location>
</feature>
<keyword evidence="7 16" id="KW-0028">Amino-acid biosynthesis</keyword>
<dbReference type="Pfam" id="PF00117">
    <property type="entry name" value="GATase"/>
    <property type="match status" value="1"/>
</dbReference>
<dbReference type="SUPFAM" id="SSF52317">
    <property type="entry name" value="Class I glutamine amidotransferase-like"/>
    <property type="match status" value="1"/>
</dbReference>
<evidence type="ECO:0000256" key="1">
    <source>
        <dbReference type="ARBA" id="ARBA00001164"/>
    </source>
</evidence>
<evidence type="ECO:0000259" key="19">
    <source>
        <dbReference type="Pfam" id="PF00218"/>
    </source>
</evidence>
<dbReference type="PIRSF" id="PIRSF001382">
    <property type="entry name" value="TrpG-trpC-trpF"/>
    <property type="match status" value="1"/>
</dbReference>
<dbReference type="AlphaFoldDB" id="A0A1B9IZ91"/>
<comment type="catalytic activity">
    <reaction evidence="2 16">
        <text>1-(2-carboxyphenylamino)-1-deoxy-D-ribulose 5-phosphate + H(+) = (1S,2R)-1-C-(indol-3-yl)glycerol 3-phosphate + CO2 + H2O</text>
        <dbReference type="Rhea" id="RHEA:23476"/>
        <dbReference type="ChEBI" id="CHEBI:15377"/>
        <dbReference type="ChEBI" id="CHEBI:15378"/>
        <dbReference type="ChEBI" id="CHEBI:16526"/>
        <dbReference type="ChEBI" id="CHEBI:58613"/>
        <dbReference type="ChEBI" id="CHEBI:58866"/>
        <dbReference type="EC" id="4.1.1.48"/>
    </reaction>
</comment>
<dbReference type="InterPro" id="IPR013785">
    <property type="entry name" value="Aldolase_TIM"/>
</dbReference>
<keyword evidence="9 16" id="KW-0822">Tryptophan biosynthesis</keyword>
<keyword evidence="11 16" id="KW-0057">Aromatic amino acid biosynthesis</keyword>
<dbReference type="InterPro" id="IPR011060">
    <property type="entry name" value="RibuloseP-bd_barrel"/>
</dbReference>
<dbReference type="InterPro" id="IPR001468">
    <property type="entry name" value="Indole-3-GlycerolPSynthase_CS"/>
</dbReference>
<dbReference type="EC" id="5.3.1.24" evidence="16"/>
<feature type="domain" description="Glutamine amidotransferase" evidence="18">
    <location>
        <begin position="5"/>
        <end position="193"/>
    </location>
</feature>
<dbReference type="SUPFAM" id="SSF51366">
    <property type="entry name" value="Ribulose-phoshate binding barrel"/>
    <property type="match status" value="2"/>
</dbReference>
<dbReference type="Pfam" id="PF00218">
    <property type="entry name" value="IGPS"/>
    <property type="match status" value="1"/>
</dbReference>
<evidence type="ECO:0000259" key="20">
    <source>
        <dbReference type="Pfam" id="PF00697"/>
    </source>
</evidence>
<evidence type="ECO:0000256" key="2">
    <source>
        <dbReference type="ARBA" id="ARBA00001633"/>
    </source>
</evidence>
<dbReference type="PROSITE" id="PS51273">
    <property type="entry name" value="GATASE_TYPE_1"/>
    <property type="match status" value="1"/>
</dbReference>
<reference evidence="22" key="2">
    <citation type="submission" date="2013-12" db="EMBL/GenBank/DDBJ databases">
        <title>Evolution of pathogenesis and genome organization in the Tremellales.</title>
        <authorList>
            <person name="Cuomo C."/>
            <person name="Litvintseva A."/>
            <person name="Heitman J."/>
            <person name="Chen Y."/>
            <person name="Sun S."/>
            <person name="Springer D."/>
            <person name="Dromer F."/>
            <person name="Young S."/>
            <person name="Zeng Q."/>
            <person name="Chapman S."/>
            <person name="Gujja S."/>
            <person name="Saif S."/>
            <person name="Birren B."/>
        </authorList>
    </citation>
    <scope>NUCLEOTIDE SEQUENCE [LARGE SCALE GENOMIC DNA]</scope>
    <source>
        <strain evidence="22">CBS 10435</strain>
    </source>
</reference>
<evidence type="ECO:0000256" key="3">
    <source>
        <dbReference type="ARBA" id="ARBA00003272"/>
    </source>
</evidence>
<name>A0A1B9IZ91_9TREE</name>
<proteinExistence type="inferred from homology"/>
<dbReference type="InterPro" id="IPR045186">
    <property type="entry name" value="Indole-3-glycerol_P_synth"/>
</dbReference>
<keyword evidence="22" id="KW-1185">Reference proteome</keyword>
<accession>A0A1B9IZ91</accession>
<evidence type="ECO:0000256" key="8">
    <source>
        <dbReference type="ARBA" id="ARBA00022793"/>
    </source>
</evidence>
<evidence type="ECO:0000313" key="22">
    <source>
        <dbReference type="Proteomes" id="UP000092583"/>
    </source>
</evidence>
<feature type="compositionally biased region" description="Low complexity" evidence="17">
    <location>
        <begin position="227"/>
        <end position="242"/>
    </location>
</feature>
<keyword evidence="8 16" id="KW-0210">Decarboxylase</keyword>
<dbReference type="Pfam" id="PF00697">
    <property type="entry name" value="PRAI"/>
    <property type="match status" value="1"/>
</dbReference>
<evidence type="ECO:0000313" key="21">
    <source>
        <dbReference type="EMBL" id="OCF60847.1"/>
    </source>
</evidence>
<evidence type="ECO:0000259" key="18">
    <source>
        <dbReference type="Pfam" id="PF00117"/>
    </source>
</evidence>
<evidence type="ECO:0000256" key="11">
    <source>
        <dbReference type="ARBA" id="ARBA00023141"/>
    </source>
</evidence>
<protein>
    <recommendedName>
        <fullName evidence="16">Multifunctional tryptophan biosynthesis protein</fullName>
    </recommendedName>
    <domain>
        <recommendedName>
            <fullName evidence="16">Anthranilate synthase component 2</fullName>
            <shortName evidence="16">AS</shortName>
            <ecNumber evidence="16">4.1.3.27</ecNumber>
        </recommendedName>
        <alternativeName>
            <fullName evidence="16">Anthranilate synthase, glutamine amidotransferase component</fullName>
        </alternativeName>
    </domain>
    <domain>
        <recommendedName>
            <fullName evidence="16">Indole-3-glycerol phosphate synthase</fullName>
            <shortName evidence="16">IGPS</shortName>
            <ecNumber evidence="16">4.1.1.48</ecNumber>
        </recommendedName>
    </domain>
    <domain>
        <recommendedName>
            <fullName evidence="16">N-(5'-phosphoribosyl)anthranilate isomerase</fullName>
            <shortName evidence="16">PRAI</shortName>
            <ecNumber evidence="16">5.3.1.24</ecNumber>
        </recommendedName>
    </domain>
</protein>
<dbReference type="CDD" id="cd00331">
    <property type="entry name" value="IGPS"/>
    <property type="match status" value="1"/>
</dbReference>
<dbReference type="PANTHER" id="PTHR22854">
    <property type="entry name" value="TRYPTOPHAN BIOSYNTHESIS PROTEIN"/>
    <property type="match status" value="1"/>
</dbReference>
<keyword evidence="10" id="KW-0315">Glutamine amidotransferase</keyword>
<dbReference type="InterPro" id="IPR006221">
    <property type="entry name" value="TrpG/PapA_dom"/>
</dbReference>
<dbReference type="HAMAP" id="MF_00135">
    <property type="entry name" value="PRAI"/>
    <property type="match status" value="1"/>
</dbReference>
<comment type="pathway">
    <text evidence="4 16">Amino-acid biosynthesis; L-tryptophan biosynthesis; L-tryptophan from chorismate: step 3/5.</text>
</comment>
<comment type="pathway">
    <text evidence="5 16">Amino-acid biosynthesis; L-tryptophan biosynthesis; L-tryptophan from chorismate: step 4/5.</text>
</comment>
<organism evidence="21 22">
    <name type="scientific">Kwoniella mangroviensis CBS 10435</name>
    <dbReference type="NCBI Taxonomy" id="1331196"/>
    <lineage>
        <taxon>Eukaryota</taxon>
        <taxon>Fungi</taxon>
        <taxon>Dikarya</taxon>
        <taxon>Basidiomycota</taxon>
        <taxon>Agaricomycotina</taxon>
        <taxon>Tremellomycetes</taxon>
        <taxon>Tremellales</taxon>
        <taxon>Cryptococcaceae</taxon>
        <taxon>Kwoniella</taxon>
    </lineage>
</organism>
<dbReference type="EC" id="4.1.1.48" evidence="16"/>
<dbReference type="PANTHER" id="PTHR22854:SF2">
    <property type="entry name" value="INDOLE-3-GLYCEROL-PHOSPHATE SYNTHASE"/>
    <property type="match status" value="1"/>
</dbReference>
<dbReference type="InterPro" id="IPR013798">
    <property type="entry name" value="Indole-3-glycerol_P_synth_dom"/>
</dbReference>
<comment type="function">
    <text evidence="3 16">Trifunctional enzyme bearing the Gln amidotransferase (GATase) domain of anthranilate synthase, indole-glycerolphosphate synthase, and phosphoribosylanthranilate isomerase activities.</text>
</comment>
<dbReference type="EC" id="4.1.3.27" evidence="16"/>
<feature type="region of interest" description="Disordered" evidence="17">
    <location>
        <begin position="575"/>
        <end position="594"/>
    </location>
</feature>
<dbReference type="GO" id="GO:0004425">
    <property type="term" value="F:indole-3-glycerol-phosphate synthase activity"/>
    <property type="evidence" value="ECO:0007669"/>
    <property type="project" value="UniProtKB-UniRule"/>
</dbReference>
<dbReference type="STRING" id="1331196.A0A1B9IZ91"/>
<dbReference type="GO" id="GO:0000162">
    <property type="term" value="P:L-tryptophan biosynthetic process"/>
    <property type="evidence" value="ECO:0007669"/>
    <property type="project" value="UniProtKB-UniRule"/>
</dbReference>
<dbReference type="InterPro" id="IPR016302">
    <property type="entry name" value="Anthranilate_synth_II"/>
</dbReference>
<evidence type="ECO:0000256" key="14">
    <source>
        <dbReference type="ARBA" id="ARBA00023268"/>
    </source>
</evidence>
<dbReference type="PROSITE" id="PS00614">
    <property type="entry name" value="IGPS"/>
    <property type="match status" value="1"/>
</dbReference>
<dbReference type="UniPathway" id="UPA00035">
    <property type="reaction ID" value="UER00040"/>
</dbReference>
<dbReference type="CDD" id="cd01743">
    <property type="entry name" value="GATase1_Anthranilate_Synthase"/>
    <property type="match status" value="1"/>
</dbReference>
<feature type="domain" description="N-(5'phosphoribosyl) anthranilate isomerase (PRAI)" evidence="20">
    <location>
        <begin position="565"/>
        <end position="776"/>
    </location>
</feature>
<dbReference type="PRINTS" id="PR00097">
    <property type="entry name" value="ANTSNTHASEII"/>
</dbReference>
<dbReference type="FunFam" id="3.20.20.70:FF:000136">
    <property type="entry name" value="Multifunctional tryptophan biosynthesis protein"/>
    <property type="match status" value="1"/>
</dbReference>
<dbReference type="InterPro" id="IPR017926">
    <property type="entry name" value="GATASE"/>
</dbReference>
<evidence type="ECO:0000256" key="4">
    <source>
        <dbReference type="ARBA" id="ARBA00004664"/>
    </source>
</evidence>
<feature type="compositionally biased region" description="Polar residues" evidence="17">
    <location>
        <begin position="576"/>
        <end position="594"/>
    </location>
</feature>
<comment type="catalytic activity">
    <reaction evidence="1 16">
        <text>N-(5-phospho-beta-D-ribosyl)anthranilate = 1-(2-carboxyphenylamino)-1-deoxy-D-ribulose 5-phosphate</text>
        <dbReference type="Rhea" id="RHEA:21540"/>
        <dbReference type="ChEBI" id="CHEBI:18277"/>
        <dbReference type="ChEBI" id="CHEBI:58613"/>
        <dbReference type="EC" id="5.3.1.24"/>
    </reaction>
</comment>
<evidence type="ECO:0000256" key="10">
    <source>
        <dbReference type="ARBA" id="ARBA00022962"/>
    </source>
</evidence>
<evidence type="ECO:0000256" key="12">
    <source>
        <dbReference type="ARBA" id="ARBA00023235"/>
    </source>
</evidence>
<dbReference type="PRINTS" id="PR00096">
    <property type="entry name" value="GATASE"/>
</dbReference>
<comment type="catalytic activity">
    <reaction evidence="15 16">
        <text>chorismate + L-glutamine = anthranilate + pyruvate + L-glutamate + H(+)</text>
        <dbReference type="Rhea" id="RHEA:21732"/>
        <dbReference type="ChEBI" id="CHEBI:15361"/>
        <dbReference type="ChEBI" id="CHEBI:15378"/>
        <dbReference type="ChEBI" id="CHEBI:16567"/>
        <dbReference type="ChEBI" id="CHEBI:29748"/>
        <dbReference type="ChEBI" id="CHEBI:29985"/>
        <dbReference type="ChEBI" id="CHEBI:58359"/>
        <dbReference type="EC" id="4.1.3.27"/>
    </reaction>
</comment>
<evidence type="ECO:0000256" key="5">
    <source>
        <dbReference type="ARBA" id="ARBA00004696"/>
    </source>
</evidence>
<dbReference type="OrthoDB" id="524799at2759"/>
<keyword evidence="13 16" id="KW-0456">Lyase</keyword>
<dbReference type="Gene3D" id="3.40.50.880">
    <property type="match status" value="1"/>
</dbReference>
<dbReference type="InterPro" id="IPR029062">
    <property type="entry name" value="Class_I_gatase-like"/>
</dbReference>
<evidence type="ECO:0000256" key="15">
    <source>
        <dbReference type="ARBA" id="ARBA00047683"/>
    </source>
</evidence>
<comment type="pathway">
    <text evidence="6 16">Amino-acid biosynthesis; L-tryptophan biosynthesis; L-tryptophan from chorismate: step 1/5.</text>
</comment>
<dbReference type="NCBIfam" id="TIGR00566">
    <property type="entry name" value="trpG_papA"/>
    <property type="match status" value="1"/>
</dbReference>
<sequence>MGVTLLIDNYDSFTWNVYADIAVLGGNPVVVRNDKITLEQIEEMYNSGELERIVISPGPGHPRTDSGISRDAIKWGIGRLPILGVCMGLECIVDLLGGEIAYAGEIKHGKSSLVQHDSIGIFHDLPPLLSSVRYHSLSAQLLSLPPILQVSSTTQESGVIMGVRHREATVEAVQYHPESCKSEGGKGLMANFLKLKGGKWGGENAWCGVLPTTPGKDEQSSTIPNGSAQPSASGSSRSAPSLPTILNKIHAQRLLDVEETSKVLATTPANITKSLSLHTSPPLISFVDRIKSTPHTAIMAEIKRASPSKGDIAPDASAPSQALKYALAGASVISVLTEPKWFKGSLLDMLSVRNALDSLPNRPAILRKDFILSKYMIDEARLYGADTVLLIVAMLEPNQLKELYDYSVSIGMEPLVEVNNTKELELALEIGSKVIGVNNRNLHDFNVDMSTTSRVNAALDGRDVILCALSGISSPEDVQKYVKEGVKAVLVGESLMRAKDTGKFLRSLSGLPLEDEKRIEEKPLVKICGIRSIEDAEIAIDAGADLLGVILVPNAKRRISLEVARDISDLVKATRSKSNLSRTSPEQSTSTGNEPWFTFNFNRLSQRKKPLLVGVFQNQPLSEILDAVDEIGLDIVQLHGDESQQLAKFIPVPVIKVFKIPTSPSLTGEVVVSGRGEIGRPGLNQFILLDSAGKGGEGISFPWENARKVIEKGENGSEGSVKLPIILAGGLNPTNVRKAIEVAGGSEGVRMVDVSSGVERDGGDGKDRSKVVEFVRAVKGQI</sequence>
<dbReference type="GO" id="GO:0004640">
    <property type="term" value="F:phosphoribosylanthranilate isomerase activity"/>
    <property type="evidence" value="ECO:0007669"/>
    <property type="project" value="UniProtKB-UniRule"/>
</dbReference>
<keyword evidence="14" id="KW-0511">Multifunctional enzyme</keyword>
<dbReference type="InterPro" id="IPR001240">
    <property type="entry name" value="PRAI_dom"/>
</dbReference>
<evidence type="ECO:0000256" key="9">
    <source>
        <dbReference type="ARBA" id="ARBA00022822"/>
    </source>
</evidence>